<dbReference type="Proteomes" id="UP000242957">
    <property type="component" value="Unassembled WGS sequence"/>
</dbReference>
<proteinExistence type="predicted"/>
<dbReference type="InterPro" id="IPR008579">
    <property type="entry name" value="UGlyAH_Cupin_dom"/>
</dbReference>
<dbReference type="Gene3D" id="2.60.120.10">
    <property type="entry name" value="Jelly Rolls"/>
    <property type="match status" value="1"/>
</dbReference>
<keyword evidence="3" id="KW-1185">Reference proteome</keyword>
<dbReference type="AlphaFoldDB" id="A0A1H0G9W0"/>
<dbReference type="InterPro" id="IPR014710">
    <property type="entry name" value="RmlC-like_jellyroll"/>
</dbReference>
<reference evidence="3" key="1">
    <citation type="submission" date="2016-10" db="EMBL/GenBank/DDBJ databases">
        <authorList>
            <person name="Varghese N."/>
            <person name="Submissions S."/>
        </authorList>
    </citation>
    <scope>NUCLEOTIDE SEQUENCE [LARGE SCALE GENOMIC DNA]</scope>
    <source>
        <strain evidence="3">JCM 21621</strain>
    </source>
</reference>
<dbReference type="PANTHER" id="PTHR40943:SF1">
    <property type="entry name" value="CYTOPLASMIC PROTEIN"/>
    <property type="match status" value="1"/>
</dbReference>
<dbReference type="InterPro" id="IPR011051">
    <property type="entry name" value="RmlC_Cupin_sf"/>
</dbReference>
<dbReference type="RefSeq" id="WP_084314168.1">
    <property type="nucleotide sequence ID" value="NZ_FNIJ01000007.1"/>
</dbReference>
<feature type="domain" description="(S)-ureidoglycine aminohydrolase cupin" evidence="1">
    <location>
        <begin position="39"/>
        <end position="109"/>
    </location>
</feature>
<dbReference type="SUPFAM" id="SSF51182">
    <property type="entry name" value="RmlC-like cupins"/>
    <property type="match status" value="1"/>
</dbReference>
<dbReference type="EMBL" id="FNIJ01000007">
    <property type="protein sequence ID" value="SDO03650.1"/>
    <property type="molecule type" value="Genomic_DNA"/>
</dbReference>
<dbReference type="PANTHER" id="PTHR40943">
    <property type="entry name" value="CYTOPLASMIC PROTEIN-RELATED"/>
    <property type="match status" value="1"/>
</dbReference>
<accession>A0A1H0G9W0</accession>
<gene>
    <name evidence="2" type="ORF">SAMN05216193_107112</name>
</gene>
<dbReference type="STRING" id="198616.SAMN05216193_107112"/>
<organism evidence="2 3">
    <name type="scientific">Pseudomonas jinjuensis</name>
    <dbReference type="NCBI Taxonomy" id="198616"/>
    <lineage>
        <taxon>Bacteria</taxon>
        <taxon>Pseudomonadati</taxon>
        <taxon>Pseudomonadota</taxon>
        <taxon>Gammaproteobacteria</taxon>
        <taxon>Pseudomonadales</taxon>
        <taxon>Pseudomonadaceae</taxon>
        <taxon>Pseudomonas</taxon>
    </lineage>
</organism>
<name>A0A1H0G9W0_9PSED</name>
<dbReference type="CDD" id="cd02227">
    <property type="entry name" value="cupin_TM1112-like"/>
    <property type="match status" value="1"/>
</dbReference>
<dbReference type="OrthoDB" id="9799053at2"/>
<protein>
    <recommendedName>
        <fullName evidence="1">(S)-ureidoglycine aminohydrolase cupin domain-containing protein</fullName>
    </recommendedName>
</protein>
<evidence type="ECO:0000313" key="3">
    <source>
        <dbReference type="Proteomes" id="UP000242957"/>
    </source>
</evidence>
<sequence length="114" mass="12509">MNITHLKNTTNAALGEAAAVAVPVGEPVPMTRVEAVERPDQVETGIWECSPGRFRRQIVEQEFCHFIAGRGTFTPDGGEPIAFAAGDAFLLPENSLGVWDIQETVRKTYVIIQR</sequence>
<dbReference type="Pfam" id="PF05899">
    <property type="entry name" value="Cupin_3"/>
    <property type="match status" value="1"/>
</dbReference>
<evidence type="ECO:0000259" key="1">
    <source>
        <dbReference type="Pfam" id="PF05899"/>
    </source>
</evidence>
<evidence type="ECO:0000313" key="2">
    <source>
        <dbReference type="EMBL" id="SDO03650.1"/>
    </source>
</evidence>